<evidence type="ECO:0000256" key="1">
    <source>
        <dbReference type="SAM" id="Phobius"/>
    </source>
</evidence>
<dbReference type="Pfam" id="PF04955">
    <property type="entry name" value="HupE_UreJ"/>
    <property type="match status" value="1"/>
</dbReference>
<dbReference type="PIRSF" id="PIRSF016919">
    <property type="entry name" value="HupE_UreJ"/>
    <property type="match status" value="1"/>
</dbReference>
<dbReference type="STRING" id="80878.RP29_07125"/>
<keyword evidence="2" id="KW-0732">Signal</keyword>
<dbReference type="InterPro" id="IPR007038">
    <property type="entry name" value="HupE_UreJ"/>
</dbReference>
<feature type="transmembrane region" description="Helical" evidence="1">
    <location>
        <begin position="74"/>
        <end position="94"/>
    </location>
</feature>
<feature type="transmembrane region" description="Helical" evidence="1">
    <location>
        <begin position="183"/>
        <end position="203"/>
    </location>
</feature>
<accession>A0A0D7KB85</accession>
<reference evidence="3 4" key="1">
    <citation type="submission" date="2014-12" db="EMBL/GenBank/DDBJ databases">
        <title>Isolation of bacteria from lake water.</title>
        <authorList>
            <person name="Sheng K.-Y."/>
            <person name="Chin P.-S."/>
            <person name="Chan K.-G."/>
            <person name="Tan G.S."/>
        </authorList>
    </citation>
    <scope>NUCLEOTIDE SEQUENCE [LARGE SCALE GENOMIC DNA]</scope>
    <source>
        <strain evidence="3 4">KY4</strain>
    </source>
</reference>
<proteinExistence type="predicted"/>
<dbReference type="EMBL" id="JXYQ01000019">
    <property type="protein sequence ID" value="KJA11187.1"/>
    <property type="molecule type" value="Genomic_DNA"/>
</dbReference>
<keyword evidence="4" id="KW-1185">Reference proteome</keyword>
<dbReference type="AlphaFoldDB" id="A0A0D7KB85"/>
<feature type="transmembrane region" description="Helical" evidence="1">
    <location>
        <begin position="153"/>
        <end position="176"/>
    </location>
</feature>
<name>A0A0D7KB85_9BURK</name>
<organism evidence="3 4">
    <name type="scientific">Acidovorax temperans</name>
    <dbReference type="NCBI Taxonomy" id="80878"/>
    <lineage>
        <taxon>Bacteria</taxon>
        <taxon>Pseudomonadati</taxon>
        <taxon>Pseudomonadota</taxon>
        <taxon>Betaproteobacteria</taxon>
        <taxon>Burkholderiales</taxon>
        <taxon>Comamonadaceae</taxon>
        <taxon>Acidovorax</taxon>
    </lineage>
</organism>
<feature type="signal peptide" evidence="2">
    <location>
        <begin position="1"/>
        <end position="27"/>
    </location>
</feature>
<dbReference type="Proteomes" id="UP000032566">
    <property type="component" value="Unassembled WGS sequence"/>
</dbReference>
<evidence type="ECO:0000313" key="3">
    <source>
        <dbReference type="EMBL" id="KJA11187.1"/>
    </source>
</evidence>
<keyword evidence="1" id="KW-1133">Transmembrane helix</keyword>
<sequence>MRIAFSHRHTAALLFIAASAIGTCASAHTGAESHIHNSFLSGLAHPLFGLDHLAAMVAVGLWSALAARSAGRDLLWGPVGFAAMLLVGAVLGLQGVAVPAVEPMIAASLLVSGLLVVSRLRVPGLVAALGLGVFAVFHGVAHGYELAGSDSAWWTLAGMLTATVLLHSGGLAAGWALRHRHVWLARAAGAGVAAFGGALLAQMA</sequence>
<feature type="transmembrane region" description="Helical" evidence="1">
    <location>
        <begin position="43"/>
        <end position="62"/>
    </location>
</feature>
<dbReference type="RefSeq" id="WP_044396997.1">
    <property type="nucleotide sequence ID" value="NZ_JXYQ01000019.1"/>
</dbReference>
<comment type="caution">
    <text evidence="3">The sequence shown here is derived from an EMBL/GenBank/DDBJ whole genome shotgun (WGS) entry which is preliminary data.</text>
</comment>
<keyword evidence="1" id="KW-0812">Transmembrane</keyword>
<feature type="chain" id="PRO_5002320562" evidence="2">
    <location>
        <begin position="28"/>
        <end position="204"/>
    </location>
</feature>
<feature type="transmembrane region" description="Helical" evidence="1">
    <location>
        <begin position="100"/>
        <end position="117"/>
    </location>
</feature>
<protein>
    <submittedName>
        <fullName evidence="3">Urease accessory protein UreJ</fullName>
    </submittedName>
</protein>
<gene>
    <name evidence="3" type="ORF">RP29_07125</name>
</gene>
<feature type="transmembrane region" description="Helical" evidence="1">
    <location>
        <begin position="124"/>
        <end position="141"/>
    </location>
</feature>
<evidence type="ECO:0000256" key="2">
    <source>
        <dbReference type="SAM" id="SignalP"/>
    </source>
</evidence>
<keyword evidence="1" id="KW-0472">Membrane</keyword>
<evidence type="ECO:0000313" key="4">
    <source>
        <dbReference type="Proteomes" id="UP000032566"/>
    </source>
</evidence>
<dbReference type="PATRIC" id="fig|80878.5.peg.749"/>
<dbReference type="OrthoDB" id="9808192at2"/>